<dbReference type="PANTHER" id="PTHR47909">
    <property type="entry name" value="ALPHA/BETA-HYDROLASES SUPERFAMILY PROTEIN"/>
    <property type="match status" value="1"/>
</dbReference>
<dbReference type="SUPFAM" id="SSF53474">
    <property type="entry name" value="alpha/beta-Hydrolases"/>
    <property type="match status" value="1"/>
</dbReference>
<dbReference type="Pfam" id="PF06028">
    <property type="entry name" value="DUF915"/>
    <property type="match status" value="1"/>
</dbReference>
<dbReference type="EMBL" id="JAHHIF010000022">
    <property type="protein sequence ID" value="MBW4546156.1"/>
    <property type="molecule type" value="Genomic_DNA"/>
</dbReference>
<dbReference type="PANTHER" id="PTHR47909:SF2">
    <property type="entry name" value="GPI INOSITOL-DEACYLASE"/>
    <property type="match status" value="1"/>
</dbReference>
<evidence type="ECO:0000313" key="2">
    <source>
        <dbReference type="Proteomes" id="UP000753908"/>
    </source>
</evidence>
<proteinExistence type="predicted"/>
<dbReference type="InterPro" id="IPR029058">
    <property type="entry name" value="AB_hydrolase_fold"/>
</dbReference>
<dbReference type="InterPro" id="IPR010315">
    <property type="entry name" value="DUF915_hydro-like"/>
</dbReference>
<dbReference type="GO" id="GO:0016787">
    <property type="term" value="F:hydrolase activity"/>
    <property type="evidence" value="ECO:0007669"/>
    <property type="project" value="UniProtKB-KW"/>
</dbReference>
<accession>A0A951PM88</accession>
<organism evidence="1 2">
    <name type="scientific">Symplocastrum torsivum CPER-KK1</name>
    <dbReference type="NCBI Taxonomy" id="450513"/>
    <lineage>
        <taxon>Bacteria</taxon>
        <taxon>Bacillati</taxon>
        <taxon>Cyanobacteriota</taxon>
        <taxon>Cyanophyceae</taxon>
        <taxon>Oscillatoriophycideae</taxon>
        <taxon>Oscillatoriales</taxon>
        <taxon>Microcoleaceae</taxon>
        <taxon>Symplocastrum</taxon>
    </lineage>
</organism>
<sequence length="233" mass="26181">MPLPTVILPGYFAGAIEYRLLEQSLQKLGFPTVTVPLRQQDWFPTVGGRSMVPILRKIDQTVKQLREQYNAPKVNLIGHSAGGWIARIYLGEKPYDIHNDVTESAGLWHAYPYVTTLVTLGTPHISQERWTKRNLDFVKINYPGAFYPDVRYVCVAGKAIYGERRLGRWLAYSSYKLTCGNGNCWGDGITPIEAAHLVGATNLTLDGVLHSPRRAGIWYGSPEAMEAWVRYLA</sequence>
<reference evidence="1" key="2">
    <citation type="journal article" date="2022" name="Microbiol. Resour. Announc.">
        <title>Metagenome Sequencing to Explore Phylogenomics of Terrestrial Cyanobacteria.</title>
        <authorList>
            <person name="Ward R.D."/>
            <person name="Stajich J.E."/>
            <person name="Johansen J.R."/>
            <person name="Huntemann M."/>
            <person name="Clum A."/>
            <person name="Foster B."/>
            <person name="Foster B."/>
            <person name="Roux S."/>
            <person name="Palaniappan K."/>
            <person name="Varghese N."/>
            <person name="Mukherjee S."/>
            <person name="Reddy T.B.K."/>
            <person name="Daum C."/>
            <person name="Copeland A."/>
            <person name="Chen I.A."/>
            <person name="Ivanova N.N."/>
            <person name="Kyrpides N.C."/>
            <person name="Shapiro N."/>
            <person name="Eloe-Fadrosh E.A."/>
            <person name="Pietrasiak N."/>
        </authorList>
    </citation>
    <scope>NUCLEOTIDE SEQUENCE</scope>
    <source>
        <strain evidence="1">CPER-KK1</strain>
    </source>
</reference>
<keyword evidence="1" id="KW-0378">Hydrolase</keyword>
<reference evidence="1" key="1">
    <citation type="submission" date="2021-05" db="EMBL/GenBank/DDBJ databases">
        <authorList>
            <person name="Pietrasiak N."/>
            <person name="Ward R."/>
            <person name="Stajich J.E."/>
            <person name="Kurbessoian T."/>
        </authorList>
    </citation>
    <scope>NUCLEOTIDE SEQUENCE</scope>
    <source>
        <strain evidence="1">CPER-KK1</strain>
    </source>
</reference>
<dbReference type="Proteomes" id="UP000753908">
    <property type="component" value="Unassembled WGS sequence"/>
</dbReference>
<evidence type="ECO:0000313" key="1">
    <source>
        <dbReference type="EMBL" id="MBW4546156.1"/>
    </source>
</evidence>
<protein>
    <submittedName>
        <fullName evidence="1">Alpha/beta hydrolase</fullName>
    </submittedName>
</protein>
<comment type="caution">
    <text evidence="1">The sequence shown here is derived from an EMBL/GenBank/DDBJ whole genome shotgun (WGS) entry which is preliminary data.</text>
</comment>
<gene>
    <name evidence="1" type="ORF">KME25_17170</name>
</gene>
<dbReference type="Gene3D" id="3.40.50.1820">
    <property type="entry name" value="alpha/beta hydrolase"/>
    <property type="match status" value="1"/>
</dbReference>
<dbReference type="AlphaFoldDB" id="A0A951PM88"/>
<name>A0A951PM88_9CYAN</name>